<reference evidence="9 10" key="1">
    <citation type="submission" date="2019-09" db="EMBL/GenBank/DDBJ databases">
        <authorList>
            <person name="Brejova B."/>
        </authorList>
    </citation>
    <scope>NUCLEOTIDE SEQUENCE [LARGE SCALE GENOMIC DNA]</scope>
</reference>
<dbReference type="GO" id="GO:0000727">
    <property type="term" value="P:double-strand break repair via break-induced replication"/>
    <property type="evidence" value="ECO:0007669"/>
    <property type="project" value="TreeGrafter"/>
</dbReference>
<organism evidence="9 10">
    <name type="scientific">Magnusiomyces paraingens</name>
    <dbReference type="NCBI Taxonomy" id="2606893"/>
    <lineage>
        <taxon>Eukaryota</taxon>
        <taxon>Fungi</taxon>
        <taxon>Dikarya</taxon>
        <taxon>Ascomycota</taxon>
        <taxon>Saccharomycotina</taxon>
        <taxon>Dipodascomycetes</taxon>
        <taxon>Dipodascales</taxon>
        <taxon>Dipodascaceae</taxon>
        <taxon>Magnusiomyces</taxon>
    </lineage>
</organism>
<protein>
    <recommendedName>
        <fullName evidence="4">DNA replication complex GINS protein PSF2</fullName>
    </recommendedName>
    <alternativeName>
        <fullName evidence="3">DNA replication complex GINS protein psf2</fullName>
    </alternativeName>
</protein>
<evidence type="ECO:0000256" key="3">
    <source>
        <dbReference type="ARBA" id="ARBA00013969"/>
    </source>
</evidence>
<keyword evidence="10" id="KW-1185">Reference proteome</keyword>
<evidence type="ECO:0000256" key="7">
    <source>
        <dbReference type="SAM" id="MobiDB-lite"/>
    </source>
</evidence>
<name>A0A5E8BDF7_9ASCO</name>
<evidence type="ECO:0000256" key="5">
    <source>
        <dbReference type="ARBA" id="ARBA00022705"/>
    </source>
</evidence>
<evidence type="ECO:0000313" key="9">
    <source>
        <dbReference type="EMBL" id="VVT49478.1"/>
    </source>
</evidence>
<dbReference type="Proteomes" id="UP000398389">
    <property type="component" value="Unassembled WGS sequence"/>
</dbReference>
<dbReference type="Gene3D" id="1.20.58.1020">
    <property type="match status" value="1"/>
</dbReference>
<accession>A0A5E8BDF7</accession>
<dbReference type="CDD" id="cd11712">
    <property type="entry name" value="GINS_A_psf2"/>
    <property type="match status" value="1"/>
</dbReference>
<sequence>MALPPKLAATFLPSELFFLAEDTQITIVPRQALGPIQLIGIITKSKSATVVCMYLKETIKVQLGVAEARDDLIAPANIIRGLIRDLREVRQAKARAGIKELNESHMRMDNMGTLELNELRQFMAGVMDELQRLIEPLEEEKQDEDMEDDDDDNDLYE</sequence>
<dbReference type="InterPro" id="IPR007257">
    <property type="entry name" value="GINS_Psf2"/>
</dbReference>
<dbReference type="SUPFAM" id="SSF158573">
    <property type="entry name" value="GINS helical bundle-like"/>
    <property type="match status" value="1"/>
</dbReference>
<keyword evidence="6" id="KW-0539">Nucleus</keyword>
<comment type="subcellular location">
    <subcellularLocation>
        <location evidence="1">Nucleus</location>
    </subcellularLocation>
</comment>
<dbReference type="PANTHER" id="PTHR12772:SF0">
    <property type="entry name" value="DNA REPLICATION COMPLEX GINS PROTEIN PSF2"/>
    <property type="match status" value="1"/>
</dbReference>
<dbReference type="GO" id="GO:0000811">
    <property type="term" value="C:GINS complex"/>
    <property type="evidence" value="ECO:0007669"/>
    <property type="project" value="TreeGrafter"/>
</dbReference>
<evidence type="ECO:0000256" key="6">
    <source>
        <dbReference type="ARBA" id="ARBA00023242"/>
    </source>
</evidence>
<dbReference type="Pfam" id="PF05916">
    <property type="entry name" value="Sld5"/>
    <property type="match status" value="1"/>
</dbReference>
<gene>
    <name evidence="9" type="ORF">SAPINGB_P002289</name>
</gene>
<dbReference type="PANTHER" id="PTHR12772">
    <property type="entry name" value="DNA REPLICATION COMPLEX GINS PROTEIN PSF2"/>
    <property type="match status" value="1"/>
</dbReference>
<evidence type="ECO:0000313" key="10">
    <source>
        <dbReference type="Proteomes" id="UP000398389"/>
    </source>
</evidence>
<evidence type="ECO:0000256" key="4">
    <source>
        <dbReference type="ARBA" id="ARBA00015139"/>
    </source>
</evidence>
<feature type="domain" description="GINS subunit" evidence="8">
    <location>
        <begin position="68"/>
        <end position="132"/>
    </location>
</feature>
<dbReference type="GeneID" id="43581108"/>
<dbReference type="OrthoDB" id="1938138at2759"/>
<proteinExistence type="inferred from homology"/>
<dbReference type="EMBL" id="CABVLU010000002">
    <property type="protein sequence ID" value="VVT49478.1"/>
    <property type="molecule type" value="Genomic_DNA"/>
</dbReference>
<dbReference type="AlphaFoldDB" id="A0A5E8BDF7"/>
<evidence type="ECO:0000256" key="1">
    <source>
        <dbReference type="ARBA" id="ARBA00004123"/>
    </source>
</evidence>
<comment type="similarity">
    <text evidence="2">Belongs to the GINS2/PSF2 family.</text>
</comment>
<evidence type="ECO:0000256" key="2">
    <source>
        <dbReference type="ARBA" id="ARBA00010565"/>
    </source>
</evidence>
<dbReference type="InterPro" id="IPR021151">
    <property type="entry name" value="GINS_A"/>
</dbReference>
<dbReference type="RefSeq" id="XP_031852899.1">
    <property type="nucleotide sequence ID" value="XM_031997008.1"/>
</dbReference>
<dbReference type="InterPro" id="IPR036224">
    <property type="entry name" value="GINS_bundle-like_dom_sf"/>
</dbReference>
<feature type="region of interest" description="Disordered" evidence="7">
    <location>
        <begin position="136"/>
        <end position="157"/>
    </location>
</feature>
<keyword evidence="5" id="KW-0235">DNA replication</keyword>
<dbReference type="GO" id="GO:0006260">
    <property type="term" value="P:DNA replication"/>
    <property type="evidence" value="ECO:0007669"/>
    <property type="project" value="UniProtKB-KW"/>
</dbReference>
<evidence type="ECO:0000259" key="8">
    <source>
        <dbReference type="Pfam" id="PF05916"/>
    </source>
</evidence>